<dbReference type="Gene3D" id="3.90.1200.10">
    <property type="match status" value="1"/>
</dbReference>
<protein>
    <recommendedName>
        <fullName evidence="1">Aminoglycoside phosphotransferase domain-containing protein</fullName>
    </recommendedName>
</protein>
<dbReference type="SUPFAM" id="SSF56112">
    <property type="entry name" value="Protein kinase-like (PK-like)"/>
    <property type="match status" value="1"/>
</dbReference>
<dbReference type="RefSeq" id="WP_266279892.1">
    <property type="nucleotide sequence ID" value="NZ_JAPKNF010000001.1"/>
</dbReference>
<gene>
    <name evidence="2" type="ORF">QO015_001825</name>
</gene>
<organism evidence="2 3">
    <name type="scientific">Kaistia geumhonensis</name>
    <dbReference type="NCBI Taxonomy" id="410839"/>
    <lineage>
        <taxon>Bacteria</taxon>
        <taxon>Pseudomonadati</taxon>
        <taxon>Pseudomonadota</taxon>
        <taxon>Alphaproteobacteria</taxon>
        <taxon>Hyphomicrobiales</taxon>
        <taxon>Kaistiaceae</taxon>
        <taxon>Kaistia</taxon>
    </lineage>
</organism>
<feature type="domain" description="Aminoglycoside phosphotransferase" evidence="1">
    <location>
        <begin position="29"/>
        <end position="254"/>
    </location>
</feature>
<dbReference type="InterPro" id="IPR002575">
    <property type="entry name" value="Aminoglycoside_PTrfase"/>
</dbReference>
<sequence length="292" mass="31786">MTESDPDALMERVAKVFPDLAGLPHRILGAGFDSVALDVDDRFVFRFPRHQEAEQALLREAALLGAIRARLTMTVPDLVLVASNPLFSRHHKIAGDHLLATDYDRLDEATRARLAADLALFYAEMHALDRAAMRLSGGRPVKPWLPADAIRAGADALPDALRDWAVAVIAAVAALPPDPHGEVFGMFDTHGWNMAFDHAAGQLNGLYDFADSGFGPLHQDFVYPGWISADLVARIIDAYETRTGLSIDRRRVHLLAAMLRLSEFAEFSAIGDDGAAAMAAEIERFSALPVPA</sequence>
<dbReference type="Pfam" id="PF01636">
    <property type="entry name" value="APH"/>
    <property type="match status" value="1"/>
</dbReference>
<dbReference type="InterPro" id="IPR051678">
    <property type="entry name" value="AGP_Transferase"/>
</dbReference>
<evidence type="ECO:0000313" key="2">
    <source>
        <dbReference type="EMBL" id="MDQ0516212.1"/>
    </source>
</evidence>
<proteinExistence type="predicted"/>
<dbReference type="Gene3D" id="3.30.200.20">
    <property type="entry name" value="Phosphorylase Kinase, domain 1"/>
    <property type="match status" value="1"/>
</dbReference>
<accession>A0ABU0M5J5</accession>
<dbReference type="PANTHER" id="PTHR21310">
    <property type="entry name" value="AMINOGLYCOSIDE PHOSPHOTRANSFERASE-RELATED-RELATED"/>
    <property type="match status" value="1"/>
</dbReference>
<dbReference type="EMBL" id="JAUSWJ010000001">
    <property type="protein sequence ID" value="MDQ0516212.1"/>
    <property type="molecule type" value="Genomic_DNA"/>
</dbReference>
<keyword evidence="3" id="KW-1185">Reference proteome</keyword>
<dbReference type="PANTHER" id="PTHR21310:SF15">
    <property type="entry name" value="AMINOGLYCOSIDE PHOSPHOTRANSFERASE DOMAIN-CONTAINING PROTEIN"/>
    <property type="match status" value="1"/>
</dbReference>
<evidence type="ECO:0000313" key="3">
    <source>
        <dbReference type="Proteomes" id="UP001223743"/>
    </source>
</evidence>
<comment type="caution">
    <text evidence="2">The sequence shown here is derived from an EMBL/GenBank/DDBJ whole genome shotgun (WGS) entry which is preliminary data.</text>
</comment>
<evidence type="ECO:0000259" key="1">
    <source>
        <dbReference type="Pfam" id="PF01636"/>
    </source>
</evidence>
<reference evidence="2 3" key="1">
    <citation type="submission" date="2023-07" db="EMBL/GenBank/DDBJ databases">
        <title>Genomic Encyclopedia of Type Strains, Phase IV (KMG-IV): sequencing the most valuable type-strain genomes for metagenomic binning, comparative biology and taxonomic classification.</title>
        <authorList>
            <person name="Goeker M."/>
        </authorList>
    </citation>
    <scope>NUCLEOTIDE SEQUENCE [LARGE SCALE GENOMIC DNA]</scope>
    <source>
        <strain evidence="2 3">B1-1</strain>
    </source>
</reference>
<dbReference type="Proteomes" id="UP001223743">
    <property type="component" value="Unassembled WGS sequence"/>
</dbReference>
<name>A0ABU0M5J5_9HYPH</name>
<dbReference type="InterPro" id="IPR011009">
    <property type="entry name" value="Kinase-like_dom_sf"/>
</dbReference>